<evidence type="ECO:0000256" key="1">
    <source>
        <dbReference type="SAM" id="SignalP"/>
    </source>
</evidence>
<dbReference type="Pfam" id="PF13501">
    <property type="entry name" value="SoxY"/>
    <property type="match status" value="1"/>
</dbReference>
<keyword evidence="5" id="KW-1185">Reference proteome</keyword>
<dbReference type="InterPro" id="IPR032711">
    <property type="entry name" value="SoxY"/>
</dbReference>
<dbReference type="Pfam" id="PF08770">
    <property type="entry name" value="SoxZ"/>
    <property type="match status" value="1"/>
</dbReference>
<dbReference type="SUPFAM" id="SSF81296">
    <property type="entry name" value="E set domains"/>
    <property type="match status" value="1"/>
</dbReference>
<dbReference type="NCBIfam" id="TIGR04557">
    <property type="entry name" value="fuse_rel_SoxYZ"/>
    <property type="match status" value="1"/>
</dbReference>
<feature type="domain" description="Sulphur oxidation protein SoxZ" evidence="2">
    <location>
        <begin position="195"/>
        <end position="277"/>
    </location>
</feature>
<accession>A0ABU3BCZ4</accession>
<dbReference type="Gene3D" id="2.60.40.2470">
    <property type="entry name" value="SoxY domain"/>
    <property type="match status" value="1"/>
</dbReference>
<dbReference type="InterPro" id="IPR030831">
    <property type="entry name" value="Fuse-rel_SoxYZ"/>
</dbReference>
<comment type="caution">
    <text evidence="4">The sequence shown here is derived from an EMBL/GenBank/DDBJ whole genome shotgun (WGS) entry which is preliminary data.</text>
</comment>
<dbReference type="InterPro" id="IPR038162">
    <property type="entry name" value="SoxY_sf"/>
</dbReference>
<dbReference type="InterPro" id="IPR014756">
    <property type="entry name" value="Ig_E-set"/>
</dbReference>
<dbReference type="RefSeq" id="WP_311659452.1">
    <property type="nucleotide sequence ID" value="NZ_JAVRHY010000011.1"/>
</dbReference>
<reference evidence="4 5" key="1">
    <citation type="submission" date="2023-09" db="EMBL/GenBank/DDBJ databases">
        <authorList>
            <person name="Rey-Velasco X."/>
        </authorList>
    </citation>
    <scope>NUCLEOTIDE SEQUENCE [LARGE SCALE GENOMIC DNA]</scope>
    <source>
        <strain evidence="4 5">P385</strain>
    </source>
</reference>
<feature type="domain" description="Ig-like SoxY" evidence="3">
    <location>
        <begin position="53"/>
        <end position="163"/>
    </location>
</feature>
<name>A0ABU3BCZ4_9GAMM</name>
<dbReference type="Proteomes" id="UP001259982">
    <property type="component" value="Unassembled WGS sequence"/>
</dbReference>
<gene>
    <name evidence="4" type="ORF">RM531_11620</name>
</gene>
<proteinExistence type="predicted"/>
<feature type="chain" id="PRO_5045960969" evidence="1">
    <location>
        <begin position="35"/>
        <end position="282"/>
    </location>
</feature>
<organism evidence="4 5">
    <name type="scientific">Spectribacter acetivorans</name>
    <dbReference type="NCBI Taxonomy" id="3075603"/>
    <lineage>
        <taxon>Bacteria</taxon>
        <taxon>Pseudomonadati</taxon>
        <taxon>Pseudomonadota</taxon>
        <taxon>Gammaproteobacteria</taxon>
        <taxon>Salinisphaerales</taxon>
        <taxon>Salinisphaeraceae</taxon>
        <taxon>Spectribacter</taxon>
    </lineage>
</organism>
<evidence type="ECO:0000313" key="4">
    <source>
        <dbReference type="EMBL" id="MDT0619123.1"/>
    </source>
</evidence>
<evidence type="ECO:0000259" key="3">
    <source>
        <dbReference type="Pfam" id="PF13501"/>
    </source>
</evidence>
<keyword evidence="1" id="KW-0732">Signal</keyword>
<evidence type="ECO:0000259" key="2">
    <source>
        <dbReference type="Pfam" id="PF08770"/>
    </source>
</evidence>
<dbReference type="EMBL" id="JAVRHY010000011">
    <property type="protein sequence ID" value="MDT0619123.1"/>
    <property type="molecule type" value="Genomic_DNA"/>
</dbReference>
<sequence length="282" mass="30634">MANHRPRTIRRLLARQFIAATAIAGLLGPTMAGAATADDEQIPESSAWPSLKAEHFGDRPIRDGEAIIGLDAPYRAEDAAIVPIAITDKLSSDDERRIERLWLVIDNNPVPMSAEFEFGPAAASADIATRVRVNAYTHMRAIAETGDGQLYMTTRYVKASGGCSAPASKDPDAALANMGQIRLRELSGSDKPGRRIQMLTRHPNHTGLQMNQVTRLHVPEHYVNAIEINAGDRNVLSATMTFSLSENPSLRFSYQPVGSAPLTIAVRDTEENTFTAEYAAAP</sequence>
<protein>
    <submittedName>
        <fullName evidence="4">Quinoprotein dehydrogenase-associated SoxYZ-like carrier</fullName>
    </submittedName>
</protein>
<dbReference type="InterPro" id="IPR013783">
    <property type="entry name" value="Ig-like_fold"/>
</dbReference>
<feature type="signal peptide" evidence="1">
    <location>
        <begin position="1"/>
        <end position="34"/>
    </location>
</feature>
<evidence type="ECO:0000313" key="5">
    <source>
        <dbReference type="Proteomes" id="UP001259982"/>
    </source>
</evidence>
<dbReference type="Gene3D" id="2.60.40.10">
    <property type="entry name" value="Immunoglobulins"/>
    <property type="match status" value="1"/>
</dbReference>
<dbReference type="InterPro" id="IPR014880">
    <property type="entry name" value="SoxZ_dom"/>
</dbReference>